<dbReference type="InterPro" id="IPR011335">
    <property type="entry name" value="Restrct_endonuc-II-like"/>
</dbReference>
<dbReference type="HAMAP" id="MF_00048">
    <property type="entry name" value="UPF0102"/>
    <property type="match status" value="1"/>
</dbReference>
<dbReference type="STRING" id="84035.SAMN05660742_103107"/>
<gene>
    <name evidence="3" type="ORF">SAMN05660742_103107</name>
</gene>
<dbReference type="NCBIfam" id="NF009154">
    <property type="entry name" value="PRK12497.3-3"/>
    <property type="match status" value="1"/>
</dbReference>
<evidence type="ECO:0000313" key="3">
    <source>
        <dbReference type="EMBL" id="SEJ08548.1"/>
    </source>
</evidence>
<evidence type="ECO:0000313" key="4">
    <source>
        <dbReference type="Proteomes" id="UP000199662"/>
    </source>
</evidence>
<proteinExistence type="inferred from homology"/>
<dbReference type="AlphaFoldDB" id="A0A1H6VV41"/>
<name>A0A1H6VV41_9FIRM</name>
<dbReference type="RefSeq" id="WP_091829426.1">
    <property type="nucleotide sequence ID" value="NZ_FNZK01000003.1"/>
</dbReference>
<evidence type="ECO:0000256" key="1">
    <source>
        <dbReference type="ARBA" id="ARBA00006738"/>
    </source>
</evidence>
<keyword evidence="4" id="KW-1185">Reference proteome</keyword>
<comment type="similarity">
    <text evidence="1 2">Belongs to the UPF0102 family.</text>
</comment>
<protein>
    <recommendedName>
        <fullName evidence="2">UPF0102 protein SAMN05660742_103107</fullName>
    </recommendedName>
</protein>
<evidence type="ECO:0000256" key="2">
    <source>
        <dbReference type="HAMAP-Rule" id="MF_00048"/>
    </source>
</evidence>
<keyword evidence="3" id="KW-0540">Nuclease</keyword>
<reference evidence="4" key="1">
    <citation type="submission" date="2016-10" db="EMBL/GenBank/DDBJ databases">
        <authorList>
            <person name="Varghese N."/>
            <person name="Submissions S."/>
        </authorList>
    </citation>
    <scope>NUCLEOTIDE SEQUENCE [LARGE SCALE GENOMIC DNA]</scope>
    <source>
        <strain evidence="4">DSM 2179</strain>
    </source>
</reference>
<dbReference type="Proteomes" id="UP000199662">
    <property type="component" value="Unassembled WGS sequence"/>
</dbReference>
<keyword evidence="3" id="KW-0378">Hydrolase</keyword>
<dbReference type="CDD" id="cd20736">
    <property type="entry name" value="PoNe_Nuclease"/>
    <property type="match status" value="1"/>
</dbReference>
<dbReference type="InterPro" id="IPR003509">
    <property type="entry name" value="UPF0102_YraN-like"/>
</dbReference>
<keyword evidence="3" id="KW-0255">Endonuclease</keyword>
<dbReference type="NCBIfam" id="TIGR00252">
    <property type="entry name" value="YraN family protein"/>
    <property type="match status" value="1"/>
</dbReference>
<dbReference type="NCBIfam" id="NF009150">
    <property type="entry name" value="PRK12497.1-3"/>
    <property type="match status" value="1"/>
</dbReference>
<dbReference type="PANTHER" id="PTHR34039:SF1">
    <property type="entry name" value="UPF0102 PROTEIN YRAN"/>
    <property type="match status" value="1"/>
</dbReference>
<dbReference type="PANTHER" id="PTHR34039">
    <property type="entry name" value="UPF0102 PROTEIN YRAN"/>
    <property type="match status" value="1"/>
</dbReference>
<dbReference type="Pfam" id="PF02021">
    <property type="entry name" value="UPF0102"/>
    <property type="match status" value="1"/>
</dbReference>
<dbReference type="GO" id="GO:0004519">
    <property type="term" value="F:endonuclease activity"/>
    <property type="evidence" value="ECO:0007669"/>
    <property type="project" value="UniProtKB-KW"/>
</dbReference>
<dbReference type="Gene3D" id="3.40.1350.10">
    <property type="match status" value="1"/>
</dbReference>
<dbReference type="GO" id="GO:0003676">
    <property type="term" value="F:nucleic acid binding"/>
    <property type="evidence" value="ECO:0007669"/>
    <property type="project" value="InterPro"/>
</dbReference>
<dbReference type="InterPro" id="IPR011856">
    <property type="entry name" value="tRNA_endonuc-like_dom_sf"/>
</dbReference>
<dbReference type="SUPFAM" id="SSF52980">
    <property type="entry name" value="Restriction endonuclease-like"/>
    <property type="match status" value="1"/>
</dbReference>
<organism evidence="3 4">
    <name type="scientific">Propionispira arboris</name>
    <dbReference type="NCBI Taxonomy" id="84035"/>
    <lineage>
        <taxon>Bacteria</taxon>
        <taxon>Bacillati</taxon>
        <taxon>Bacillota</taxon>
        <taxon>Negativicutes</taxon>
        <taxon>Selenomonadales</taxon>
        <taxon>Selenomonadaceae</taxon>
        <taxon>Propionispira</taxon>
    </lineage>
</organism>
<accession>A0A1H6VV41</accession>
<sequence>MDNKCLGALGEAIAATYLHRNGYSVLVKNFKVKIGEIDLIVKDKDVLVFVEVKTRRSLKFGNAAEAVNYYKQRKIIKVAQWYLQQKNMLDQPCRFDVVEVYYENTENYRVHQIKNAFEVC</sequence>
<dbReference type="EMBL" id="FNZK01000003">
    <property type="protein sequence ID" value="SEJ08548.1"/>
    <property type="molecule type" value="Genomic_DNA"/>
</dbReference>